<feature type="non-terminal residue" evidence="2">
    <location>
        <position position="83"/>
    </location>
</feature>
<dbReference type="AlphaFoldDB" id="A0A8D9CR31"/>
<dbReference type="InterPro" id="IPR035897">
    <property type="entry name" value="Toll_tir_struct_dom_sf"/>
</dbReference>
<evidence type="ECO:0000259" key="1">
    <source>
        <dbReference type="PROSITE" id="PS50104"/>
    </source>
</evidence>
<dbReference type="SUPFAM" id="SSF52200">
    <property type="entry name" value="Toll/Interleukin receptor TIR domain"/>
    <property type="match status" value="1"/>
</dbReference>
<accession>A0A8D9CR31</accession>
<dbReference type="InterPro" id="IPR000157">
    <property type="entry name" value="TIR_dom"/>
</dbReference>
<reference evidence="2 3" key="1">
    <citation type="submission" date="2021-07" db="EMBL/GenBank/DDBJ databases">
        <authorList>
            <consortium name="Genoscope - CEA"/>
            <person name="William W."/>
        </authorList>
    </citation>
    <scope>NUCLEOTIDE SEQUENCE [LARGE SCALE GENOMIC DNA]</scope>
</reference>
<evidence type="ECO:0000313" key="3">
    <source>
        <dbReference type="Proteomes" id="UP000694005"/>
    </source>
</evidence>
<gene>
    <name evidence="2" type="ORF">BRAPAZ1V2_A09P16350.2</name>
</gene>
<dbReference type="Gene3D" id="3.40.50.10140">
    <property type="entry name" value="Toll/interleukin-1 receptor homology (TIR) domain"/>
    <property type="match status" value="2"/>
</dbReference>
<name>A0A8D9CR31_BRACM</name>
<sequence length="83" mass="9377">MIKRSREAKSSNLNSQSYASSIWCLNELVEILKCKETAGQIIGKFGEAFKKTCEGRRTQAEIQSWSRALTDVANIKGEHSLNW</sequence>
<dbReference type="Proteomes" id="UP000694005">
    <property type="component" value="Chromosome A09"/>
</dbReference>
<dbReference type="PROSITE" id="PS50104">
    <property type="entry name" value="TIR"/>
    <property type="match status" value="1"/>
</dbReference>
<organism evidence="2 3">
    <name type="scientific">Brassica campestris</name>
    <name type="common">Field mustard</name>
    <dbReference type="NCBI Taxonomy" id="3711"/>
    <lineage>
        <taxon>Eukaryota</taxon>
        <taxon>Viridiplantae</taxon>
        <taxon>Streptophyta</taxon>
        <taxon>Embryophyta</taxon>
        <taxon>Tracheophyta</taxon>
        <taxon>Spermatophyta</taxon>
        <taxon>Magnoliopsida</taxon>
        <taxon>eudicotyledons</taxon>
        <taxon>Gunneridae</taxon>
        <taxon>Pentapetalae</taxon>
        <taxon>rosids</taxon>
        <taxon>malvids</taxon>
        <taxon>Brassicales</taxon>
        <taxon>Brassicaceae</taxon>
        <taxon>Brassiceae</taxon>
        <taxon>Brassica</taxon>
    </lineage>
</organism>
<feature type="domain" description="TIR" evidence="1">
    <location>
        <begin position="1"/>
        <end position="83"/>
    </location>
</feature>
<dbReference type="EMBL" id="LS974625">
    <property type="protein sequence ID" value="CAG7861168.1"/>
    <property type="molecule type" value="Genomic_DNA"/>
</dbReference>
<dbReference type="GO" id="GO:0007165">
    <property type="term" value="P:signal transduction"/>
    <property type="evidence" value="ECO:0007669"/>
    <property type="project" value="InterPro"/>
</dbReference>
<dbReference type="Pfam" id="PF01582">
    <property type="entry name" value="TIR"/>
    <property type="match status" value="1"/>
</dbReference>
<dbReference type="Gramene" id="A09p16350.2_BraZ1">
    <property type="protein sequence ID" value="A09p16350.2_BraZ1.CDS"/>
    <property type="gene ID" value="A09g16350.2_BraZ1"/>
</dbReference>
<protein>
    <recommendedName>
        <fullName evidence="1">TIR domain-containing protein</fullName>
    </recommendedName>
</protein>
<proteinExistence type="predicted"/>
<evidence type="ECO:0000313" key="2">
    <source>
        <dbReference type="EMBL" id="CAG7861168.1"/>
    </source>
</evidence>